<dbReference type="Gene3D" id="3.30.1490.100">
    <property type="entry name" value="DNA polymerase, Y-family, little finger domain"/>
    <property type="match status" value="1"/>
</dbReference>
<comment type="similarity">
    <text evidence="3">Belongs to the DNA polymerase type-Y family.</text>
</comment>
<dbReference type="GO" id="GO:0003684">
    <property type="term" value="F:damaged DNA binding"/>
    <property type="evidence" value="ECO:0007669"/>
    <property type="project" value="InterPro"/>
</dbReference>
<accession>X1PC40</accession>
<keyword evidence="12" id="KW-0460">Magnesium</keyword>
<keyword evidence="8" id="KW-0548">Nucleotidyltransferase</keyword>
<dbReference type="CDD" id="cd03586">
    <property type="entry name" value="PolY_Pol_IV_kappa"/>
    <property type="match status" value="1"/>
</dbReference>
<dbReference type="Gene3D" id="1.10.150.20">
    <property type="entry name" value="5' to 3' exonuclease, C-terminal subdomain"/>
    <property type="match status" value="1"/>
</dbReference>
<evidence type="ECO:0000256" key="16">
    <source>
        <dbReference type="ARBA" id="ARBA00049244"/>
    </source>
</evidence>
<dbReference type="GO" id="GO:0005829">
    <property type="term" value="C:cytosol"/>
    <property type="evidence" value="ECO:0007669"/>
    <property type="project" value="TreeGrafter"/>
</dbReference>
<evidence type="ECO:0000256" key="7">
    <source>
        <dbReference type="ARBA" id="ARBA00022679"/>
    </source>
</evidence>
<evidence type="ECO:0000256" key="11">
    <source>
        <dbReference type="ARBA" id="ARBA00022763"/>
    </source>
</evidence>
<dbReference type="PROSITE" id="PS50173">
    <property type="entry name" value="UMUC"/>
    <property type="match status" value="1"/>
</dbReference>
<keyword evidence="6" id="KW-0963">Cytoplasm</keyword>
<dbReference type="EMBL" id="BARV01030018">
    <property type="protein sequence ID" value="GAI36585.1"/>
    <property type="molecule type" value="Genomic_DNA"/>
</dbReference>
<dbReference type="GO" id="GO:0009432">
    <property type="term" value="P:SOS response"/>
    <property type="evidence" value="ECO:0007669"/>
    <property type="project" value="TreeGrafter"/>
</dbReference>
<dbReference type="PANTHER" id="PTHR11076">
    <property type="entry name" value="DNA REPAIR POLYMERASE UMUC / TRANSFERASE FAMILY MEMBER"/>
    <property type="match status" value="1"/>
</dbReference>
<evidence type="ECO:0000256" key="8">
    <source>
        <dbReference type="ARBA" id="ARBA00022695"/>
    </source>
</evidence>
<dbReference type="InterPro" id="IPR050116">
    <property type="entry name" value="DNA_polymerase-Y"/>
</dbReference>
<dbReference type="GO" id="GO:0046872">
    <property type="term" value="F:metal ion binding"/>
    <property type="evidence" value="ECO:0007669"/>
    <property type="project" value="UniProtKB-KW"/>
</dbReference>
<dbReference type="FunFam" id="3.30.1490.100:FF:000004">
    <property type="entry name" value="DNA polymerase IV"/>
    <property type="match status" value="1"/>
</dbReference>
<evidence type="ECO:0000313" key="18">
    <source>
        <dbReference type="EMBL" id="GAI36585.1"/>
    </source>
</evidence>
<keyword evidence="7" id="KW-0808">Transferase</keyword>
<evidence type="ECO:0000256" key="13">
    <source>
        <dbReference type="ARBA" id="ARBA00022932"/>
    </source>
</evidence>
<dbReference type="InterPro" id="IPR043502">
    <property type="entry name" value="DNA/RNA_pol_sf"/>
</dbReference>
<evidence type="ECO:0000256" key="15">
    <source>
        <dbReference type="ARBA" id="ARBA00023204"/>
    </source>
</evidence>
<dbReference type="GO" id="GO:0006281">
    <property type="term" value="P:DNA repair"/>
    <property type="evidence" value="ECO:0007669"/>
    <property type="project" value="UniProtKB-KW"/>
</dbReference>
<evidence type="ECO:0000256" key="9">
    <source>
        <dbReference type="ARBA" id="ARBA00022705"/>
    </source>
</evidence>
<dbReference type="GO" id="GO:0003887">
    <property type="term" value="F:DNA-directed DNA polymerase activity"/>
    <property type="evidence" value="ECO:0007669"/>
    <property type="project" value="UniProtKB-KW"/>
</dbReference>
<dbReference type="InterPro" id="IPR043128">
    <property type="entry name" value="Rev_trsase/Diguanyl_cyclase"/>
</dbReference>
<feature type="domain" description="UmuC" evidence="17">
    <location>
        <begin position="1"/>
        <end position="56"/>
    </location>
</feature>
<dbReference type="InterPro" id="IPR001126">
    <property type="entry name" value="UmuC"/>
</dbReference>
<dbReference type="GO" id="GO:0042276">
    <property type="term" value="P:error-prone translesion synthesis"/>
    <property type="evidence" value="ECO:0007669"/>
    <property type="project" value="TreeGrafter"/>
</dbReference>
<evidence type="ECO:0000256" key="5">
    <source>
        <dbReference type="ARBA" id="ARBA00022457"/>
    </source>
</evidence>
<keyword evidence="11" id="KW-0227">DNA damage</keyword>
<dbReference type="AlphaFoldDB" id="X1PC40"/>
<keyword evidence="9" id="KW-0235">DNA replication</keyword>
<evidence type="ECO:0000256" key="6">
    <source>
        <dbReference type="ARBA" id="ARBA00022490"/>
    </source>
</evidence>
<keyword evidence="10" id="KW-0479">Metal-binding</keyword>
<dbReference type="InterPro" id="IPR036775">
    <property type="entry name" value="DNA_pol_Y-fam_lit_finger_sf"/>
</dbReference>
<dbReference type="SUPFAM" id="SSF56672">
    <property type="entry name" value="DNA/RNA polymerases"/>
    <property type="match status" value="1"/>
</dbReference>
<keyword evidence="13" id="KW-0239">DNA-directed DNA polymerase</keyword>
<evidence type="ECO:0000256" key="4">
    <source>
        <dbReference type="ARBA" id="ARBA00012417"/>
    </source>
</evidence>
<keyword evidence="14" id="KW-0238">DNA-binding</keyword>
<dbReference type="InterPro" id="IPR053848">
    <property type="entry name" value="IMS_HHH_1"/>
</dbReference>
<dbReference type="InterPro" id="IPR017961">
    <property type="entry name" value="DNA_pol_Y-fam_little_finger"/>
</dbReference>
<feature type="non-terminal residue" evidence="18">
    <location>
        <position position="256"/>
    </location>
</feature>
<evidence type="ECO:0000256" key="14">
    <source>
        <dbReference type="ARBA" id="ARBA00023125"/>
    </source>
</evidence>
<evidence type="ECO:0000256" key="10">
    <source>
        <dbReference type="ARBA" id="ARBA00022723"/>
    </source>
</evidence>
<protein>
    <recommendedName>
        <fullName evidence="4">DNA-directed DNA polymerase</fullName>
        <ecNumber evidence="4">2.7.7.7</ecNumber>
    </recommendedName>
</protein>
<dbReference type="Gene3D" id="3.30.70.270">
    <property type="match status" value="1"/>
</dbReference>
<dbReference type="InterPro" id="IPR022880">
    <property type="entry name" value="DNApol_IV"/>
</dbReference>
<evidence type="ECO:0000256" key="3">
    <source>
        <dbReference type="ARBA" id="ARBA00010945"/>
    </source>
</evidence>
<dbReference type="Pfam" id="PF21999">
    <property type="entry name" value="IMS_HHH_1"/>
    <property type="match status" value="1"/>
</dbReference>
<comment type="cofactor">
    <cofactor evidence="1">
        <name>Mg(2+)</name>
        <dbReference type="ChEBI" id="CHEBI:18420"/>
    </cofactor>
</comment>
<dbReference type="EC" id="2.7.7.7" evidence="4"/>
<organism evidence="18">
    <name type="scientific">marine sediment metagenome</name>
    <dbReference type="NCBI Taxonomy" id="412755"/>
    <lineage>
        <taxon>unclassified sequences</taxon>
        <taxon>metagenomes</taxon>
        <taxon>ecological metagenomes</taxon>
    </lineage>
</organism>
<comment type="subcellular location">
    <subcellularLocation>
        <location evidence="2">Cytoplasm</location>
    </subcellularLocation>
</comment>
<dbReference type="SUPFAM" id="SSF100879">
    <property type="entry name" value="Lesion bypass DNA polymerase (Y-family), little finger domain"/>
    <property type="match status" value="1"/>
</dbReference>
<keyword evidence="15" id="KW-0234">DNA repair</keyword>
<sequence>ICGELGLTASVGIATCKVVAKVASDLCKPDGLLGIAPGEESRFLSPLPVAKLPGVGEKTEQALQEMGVATIGELASLPLNMVKKHFGQFGVVIHRYANGIDDRKVEAPGESSSVSKQTTFARDTLERRFLEANLYHLCQQVSAELRCQDKRARCVTLKLRYADFKTITRQTTLKEASNVSQVIFDTALQLLNKTLAQKRKPIRLIGVKVSGLSVGERQLHMFDSQTEKLEHLDKAIDQIRSKYGSTSIKAGKGISE</sequence>
<reference evidence="18" key="1">
    <citation type="journal article" date="2014" name="Front. Microbiol.">
        <title>High frequency of phylogenetically diverse reductive dehalogenase-homologous genes in deep subseafloor sedimentary metagenomes.</title>
        <authorList>
            <person name="Kawai M."/>
            <person name="Futagami T."/>
            <person name="Toyoda A."/>
            <person name="Takaki Y."/>
            <person name="Nishi S."/>
            <person name="Hori S."/>
            <person name="Arai W."/>
            <person name="Tsubouchi T."/>
            <person name="Morono Y."/>
            <person name="Uchiyama I."/>
            <person name="Ito T."/>
            <person name="Fujiyama A."/>
            <person name="Inagaki F."/>
            <person name="Takami H."/>
        </authorList>
    </citation>
    <scope>NUCLEOTIDE SEQUENCE</scope>
    <source>
        <strain evidence="18">Expedition CK06-06</strain>
    </source>
</reference>
<evidence type="ECO:0000256" key="2">
    <source>
        <dbReference type="ARBA" id="ARBA00004496"/>
    </source>
</evidence>
<keyword evidence="5" id="KW-0515">Mutator protein</keyword>
<name>X1PC40_9ZZZZ</name>
<gene>
    <name evidence="18" type="ORF">S06H3_47751</name>
</gene>
<dbReference type="Pfam" id="PF11799">
    <property type="entry name" value="IMS_C"/>
    <property type="match status" value="1"/>
</dbReference>
<dbReference type="GO" id="GO:0006260">
    <property type="term" value="P:DNA replication"/>
    <property type="evidence" value="ECO:0007669"/>
    <property type="project" value="UniProtKB-KW"/>
</dbReference>
<evidence type="ECO:0000259" key="17">
    <source>
        <dbReference type="PROSITE" id="PS50173"/>
    </source>
</evidence>
<comment type="catalytic activity">
    <reaction evidence="16">
        <text>DNA(n) + a 2'-deoxyribonucleoside 5'-triphosphate = DNA(n+1) + diphosphate</text>
        <dbReference type="Rhea" id="RHEA:22508"/>
        <dbReference type="Rhea" id="RHEA-COMP:17339"/>
        <dbReference type="Rhea" id="RHEA-COMP:17340"/>
        <dbReference type="ChEBI" id="CHEBI:33019"/>
        <dbReference type="ChEBI" id="CHEBI:61560"/>
        <dbReference type="ChEBI" id="CHEBI:173112"/>
        <dbReference type="EC" id="2.7.7.7"/>
    </reaction>
</comment>
<comment type="caution">
    <text evidence="18">The sequence shown here is derived from an EMBL/GenBank/DDBJ whole genome shotgun (WGS) entry which is preliminary data.</text>
</comment>
<dbReference type="PANTHER" id="PTHR11076:SF33">
    <property type="entry name" value="DNA POLYMERASE KAPPA"/>
    <property type="match status" value="1"/>
</dbReference>
<proteinExistence type="inferred from homology"/>
<evidence type="ECO:0000256" key="12">
    <source>
        <dbReference type="ARBA" id="ARBA00022842"/>
    </source>
</evidence>
<feature type="non-terminal residue" evidence="18">
    <location>
        <position position="1"/>
    </location>
</feature>
<evidence type="ECO:0000256" key="1">
    <source>
        <dbReference type="ARBA" id="ARBA00001946"/>
    </source>
</evidence>